<dbReference type="RefSeq" id="WP_089323816.1">
    <property type="nucleotide sequence ID" value="NZ_FZOR01000001.1"/>
</dbReference>
<dbReference type="OrthoDB" id="3412323at2"/>
<dbReference type="GO" id="GO:0005975">
    <property type="term" value="P:carbohydrate metabolic process"/>
    <property type="evidence" value="ECO:0007669"/>
    <property type="project" value="UniProtKB-ARBA"/>
</dbReference>
<dbReference type="Proteomes" id="UP000198318">
    <property type="component" value="Unassembled WGS sequence"/>
</dbReference>
<reference evidence="3 4" key="1">
    <citation type="submission" date="2017-06" db="EMBL/GenBank/DDBJ databases">
        <authorList>
            <person name="Kim H.J."/>
            <person name="Triplett B.A."/>
        </authorList>
    </citation>
    <scope>NUCLEOTIDE SEQUENCE [LARGE SCALE GENOMIC DNA]</scope>
    <source>
        <strain evidence="3 4">DSM 44715</strain>
    </source>
</reference>
<dbReference type="InterPro" id="IPR013783">
    <property type="entry name" value="Ig-like_fold"/>
</dbReference>
<sequence>MRQIEFQAIDPDTGARTPLPDVQTWDLSPIRGEQGVVRLTYPSTGQGFEALHMHVQADRDVFLALRVDGIERPGLTVIISESKGDTADPEAVWSFSGRFQTQLLDEAIVAPDTESDFGEVPDAEREFSTATAGEIIGTLCQEAAARGALAGVGLGSFSFTHDSTGAPWAKITTLTLAPGQTVLEVLNTLTEQGLCEWYMDGLELGLYNPGNFGRDLTALDPPVIFHGPRDLTDAPRTHSVKNSATSVYVAGKDGLYLDRTDPTALARRGRRIEVYGSAGNIADEGTLTAYAETRLAQLTPGTLEVSHGLAMAGGGPLPIDDFDIGDWVWSDTGNGLEKLQVAQWSVSMDKAGKLTGTVTLNDLIASRAAQLDRAIKALSGGRTVVGTSAPPPEPADSVAPAAPSGLVASSLAYTTSTGQTQAQITGAWAAVTLNEDGSPCEDLRGYRVRWRYTDPDFGADWHSAGETDAAGGETLSWSPVAPGLTVQWQVAAFDDAGNVSDWSAVSEVLTGADATPPPVPSAPVVTAYLGQLKAVWDGLGAFGEVMPADFARCEVHLSTVNGFTPSSATLVDTLRTAGTSVLTGLTYGTEYFVRLVTVDVSGNASAASVQASGVPRTVGLEDIAFKDRGNLIEDGSFEDASVRHQRAQAAGIGSAFSFADTIAAYHGRWVLAMNATVDEGTTRELSLSGLIPVVEGDEFYLRVAARRTAATDGTLRVITRFYDSEEDFQRSEVLDVAPGAASQDWAEFGRVLATLADSQANAYMSFAVQLLPDNTAGFWYLDIVEARPRIGTLLIQDLAVTNAKIADLEVGKLTAGALQAEVTVSGRIATSLTGERIEINNAGLFKYAADGTTLVEISKDDVIVTGSLQTKTTTSSRIEIGMGDARDSTVYYDVNGHSTAFLGQSYSGTTGDPLNHGLFVGSPDLDGSAFFGVVGSTESPSSHIGFILNKIKSDGSGVDSAITINKGERDQIALRDGESNTLARLFLGEVYSGGLSGTWEGMGIYGTNGDPTNYIHITEQRFYWKGTKQTGDTAVITIDAAAAEFGFENGSGSESREGVTFFENSIAAYRGSQHQFKRDDDTTWASCFALDFNPQSARAAKTDVQALPTPGLDVVRGAPVAAWRYASAPEQLHAGPMLEDLPEWMRTTAEPQPARTAPPPSPSPEPPADMRMRVVDGTILVDEPERREAPRPESAEDETPAEVTAPVPPPASSYSMVSMMGVILAALRELDAELDEIRAEKGRPVPARKTALPT</sequence>
<dbReference type="InterPro" id="IPR030392">
    <property type="entry name" value="S74_ICA"/>
</dbReference>
<evidence type="ECO:0000256" key="1">
    <source>
        <dbReference type="SAM" id="MobiDB-lite"/>
    </source>
</evidence>
<dbReference type="EMBL" id="FZOR01000001">
    <property type="protein sequence ID" value="SNS11535.1"/>
    <property type="molecule type" value="Genomic_DNA"/>
</dbReference>
<evidence type="ECO:0000313" key="4">
    <source>
        <dbReference type="Proteomes" id="UP000198318"/>
    </source>
</evidence>
<gene>
    <name evidence="3" type="ORF">SAMN05443665_100159</name>
</gene>
<dbReference type="Gene3D" id="2.60.40.10">
    <property type="entry name" value="Immunoglobulins"/>
    <property type="match status" value="1"/>
</dbReference>
<organism evidence="3 4">
    <name type="scientific">Actinomadura meyerae</name>
    <dbReference type="NCBI Taxonomy" id="240840"/>
    <lineage>
        <taxon>Bacteria</taxon>
        <taxon>Bacillati</taxon>
        <taxon>Actinomycetota</taxon>
        <taxon>Actinomycetes</taxon>
        <taxon>Streptosporangiales</taxon>
        <taxon>Thermomonosporaceae</taxon>
        <taxon>Actinomadura</taxon>
    </lineage>
</organism>
<keyword evidence="4" id="KW-1185">Reference proteome</keyword>
<accession>A0A239BU15</accession>
<feature type="region of interest" description="Disordered" evidence="1">
    <location>
        <begin position="1149"/>
        <end position="1214"/>
    </location>
</feature>
<name>A0A239BU15_9ACTN</name>
<feature type="compositionally biased region" description="Basic and acidic residues" evidence="1">
    <location>
        <begin position="1183"/>
        <end position="1194"/>
    </location>
</feature>
<dbReference type="InterPro" id="IPR036116">
    <property type="entry name" value="FN3_sf"/>
</dbReference>
<dbReference type="Gene3D" id="2.60.120.260">
    <property type="entry name" value="Galactose-binding domain-like"/>
    <property type="match status" value="1"/>
</dbReference>
<proteinExistence type="predicted"/>
<dbReference type="AlphaFoldDB" id="A0A239BU15"/>
<dbReference type="PROSITE" id="PS51688">
    <property type="entry name" value="ICA"/>
    <property type="match status" value="1"/>
</dbReference>
<evidence type="ECO:0000259" key="2">
    <source>
        <dbReference type="PROSITE" id="PS51688"/>
    </source>
</evidence>
<feature type="domain" description="Peptidase S74" evidence="2">
    <location>
        <begin position="1096"/>
        <end position="1241"/>
    </location>
</feature>
<protein>
    <recommendedName>
        <fullName evidence="2">Peptidase S74 domain-containing protein</fullName>
    </recommendedName>
</protein>
<evidence type="ECO:0000313" key="3">
    <source>
        <dbReference type="EMBL" id="SNS11535.1"/>
    </source>
</evidence>
<dbReference type="SUPFAM" id="SSF49265">
    <property type="entry name" value="Fibronectin type III"/>
    <property type="match status" value="1"/>
</dbReference>
<feature type="compositionally biased region" description="Pro residues" evidence="1">
    <location>
        <begin position="1156"/>
        <end position="1167"/>
    </location>
</feature>